<dbReference type="InterPro" id="IPR013094">
    <property type="entry name" value="AB_hydrolase_3"/>
</dbReference>
<dbReference type="PANTHER" id="PTHR48081">
    <property type="entry name" value="AB HYDROLASE SUPERFAMILY PROTEIN C4A8.06C"/>
    <property type="match status" value="1"/>
</dbReference>
<dbReference type="InterPro" id="IPR050300">
    <property type="entry name" value="GDXG_lipolytic_enzyme"/>
</dbReference>
<gene>
    <name evidence="5" type="primary">ABSGL_08146.1 scaffold 9591</name>
</gene>
<dbReference type="GO" id="GO:0016787">
    <property type="term" value="F:hydrolase activity"/>
    <property type="evidence" value="ECO:0007669"/>
    <property type="project" value="UniProtKB-KW"/>
</dbReference>
<dbReference type="Pfam" id="PF07859">
    <property type="entry name" value="Abhydrolase_3"/>
    <property type="match status" value="1"/>
</dbReference>
<dbReference type="PANTHER" id="PTHR48081:SF8">
    <property type="entry name" value="ALPHA_BETA HYDROLASE FOLD-3 DOMAIN-CONTAINING PROTEIN-RELATED"/>
    <property type="match status" value="1"/>
</dbReference>
<accession>A0A168PGW5</accession>
<organism evidence="5">
    <name type="scientific">Absidia glauca</name>
    <name type="common">Pin mould</name>
    <dbReference type="NCBI Taxonomy" id="4829"/>
    <lineage>
        <taxon>Eukaryota</taxon>
        <taxon>Fungi</taxon>
        <taxon>Fungi incertae sedis</taxon>
        <taxon>Mucoromycota</taxon>
        <taxon>Mucoromycotina</taxon>
        <taxon>Mucoromycetes</taxon>
        <taxon>Mucorales</taxon>
        <taxon>Cunninghamellaceae</taxon>
        <taxon>Absidia</taxon>
    </lineage>
</organism>
<keyword evidence="3" id="KW-0812">Transmembrane</keyword>
<dbReference type="Proteomes" id="UP000078561">
    <property type="component" value="Unassembled WGS sequence"/>
</dbReference>
<feature type="region of interest" description="Disordered" evidence="2">
    <location>
        <begin position="409"/>
        <end position="428"/>
    </location>
</feature>
<dbReference type="InterPro" id="IPR029058">
    <property type="entry name" value="AB_hydrolase_fold"/>
</dbReference>
<dbReference type="EMBL" id="LT553804">
    <property type="protein sequence ID" value="SAM02367.1"/>
    <property type="molecule type" value="Genomic_DNA"/>
</dbReference>
<feature type="domain" description="Alpha/beta hydrolase fold-3" evidence="4">
    <location>
        <begin position="115"/>
        <end position="337"/>
    </location>
</feature>
<keyword evidence="3" id="KW-0472">Membrane</keyword>
<dbReference type="OMA" id="MESFISW"/>
<dbReference type="STRING" id="4829.A0A168PGW5"/>
<feature type="transmembrane region" description="Helical" evidence="3">
    <location>
        <begin position="6"/>
        <end position="27"/>
    </location>
</feature>
<protein>
    <recommendedName>
        <fullName evidence="4">Alpha/beta hydrolase fold-3 domain-containing protein</fullName>
    </recommendedName>
</protein>
<name>A0A168PGW5_ABSGL</name>
<evidence type="ECO:0000256" key="1">
    <source>
        <dbReference type="ARBA" id="ARBA00022801"/>
    </source>
</evidence>
<dbReference type="FunCoup" id="A0A168PGW5">
    <property type="interactions" value="23"/>
</dbReference>
<evidence type="ECO:0000313" key="5">
    <source>
        <dbReference type="EMBL" id="SAM02367.1"/>
    </source>
</evidence>
<evidence type="ECO:0000259" key="4">
    <source>
        <dbReference type="Pfam" id="PF07859"/>
    </source>
</evidence>
<reference evidence="5" key="1">
    <citation type="submission" date="2016-04" db="EMBL/GenBank/DDBJ databases">
        <authorList>
            <person name="Evans L.H."/>
            <person name="Alamgir A."/>
            <person name="Owens N."/>
            <person name="Weber N.D."/>
            <person name="Virtaneva K."/>
            <person name="Barbian K."/>
            <person name="Babar A."/>
            <person name="Rosenke K."/>
        </authorList>
    </citation>
    <scope>NUCLEOTIDE SEQUENCE [LARGE SCALE GENOMIC DNA]</scope>
    <source>
        <strain evidence="5">CBS 101.48</strain>
    </source>
</reference>
<dbReference type="OrthoDB" id="408631at2759"/>
<evidence type="ECO:0000256" key="2">
    <source>
        <dbReference type="SAM" id="MobiDB-lite"/>
    </source>
</evidence>
<keyword evidence="6" id="KW-1185">Reference proteome</keyword>
<sequence length="433" mass="48538">MASLPADFLFCFSVIDYLVIFAVLFLTMDLARQQLKKNAPAAIVQQTIRTLMTSPGPVARLAIHDLTKPTSSQKKWIKRFDNHHWKGAIIAPDAKKDSEQAALDRLKNAELVIYEIHGGGFRVGHCLMYMEAFISWLTILKKNHNINAVIMSVEYGLAPKVCYPAPVMDCIGSYQYLTGELGVSPSKIIVSGDSAGGIISLEMLCHIYAPGLLTNPHAQRTNFDLDLPAGILLSSPVVSVNQTSESWKKYAGSDIVSHKLFELVIKEYIALKKNKLDKMAMLSLFNNLSHGGMEQICQGSMLFFVGEKEVFSDDIFAFADIIKKTTSKLKVNVCKAQYAHDWYLIREIVRQEDKPMLKRCDEIVAKWCDRAVQYQLGLKHQQQQQMADHLQQQQLVEKEDDESFEIAETVPASTSEKLPPSRTPDITSTLVLA</sequence>
<dbReference type="InParanoid" id="A0A168PGW5"/>
<dbReference type="Gene3D" id="3.40.50.1820">
    <property type="entry name" value="alpha/beta hydrolase"/>
    <property type="match status" value="1"/>
</dbReference>
<evidence type="ECO:0000256" key="3">
    <source>
        <dbReference type="SAM" id="Phobius"/>
    </source>
</evidence>
<keyword evidence="1" id="KW-0378">Hydrolase</keyword>
<proteinExistence type="predicted"/>
<keyword evidence="3" id="KW-1133">Transmembrane helix</keyword>
<dbReference type="AlphaFoldDB" id="A0A168PGW5"/>
<dbReference type="SUPFAM" id="SSF53474">
    <property type="entry name" value="alpha/beta-Hydrolases"/>
    <property type="match status" value="1"/>
</dbReference>
<evidence type="ECO:0000313" key="6">
    <source>
        <dbReference type="Proteomes" id="UP000078561"/>
    </source>
</evidence>